<dbReference type="AlphaFoldDB" id="A0A1F5KCV7"/>
<evidence type="ECO:0000313" key="2">
    <source>
        <dbReference type="Proteomes" id="UP000176527"/>
    </source>
</evidence>
<evidence type="ECO:0008006" key="3">
    <source>
        <dbReference type="Google" id="ProtNLM"/>
    </source>
</evidence>
<dbReference type="Pfam" id="PF13578">
    <property type="entry name" value="Methyltransf_24"/>
    <property type="match status" value="1"/>
</dbReference>
<dbReference type="EMBL" id="MFDE01000012">
    <property type="protein sequence ID" value="OGE38782.1"/>
    <property type="molecule type" value="Genomic_DNA"/>
</dbReference>
<name>A0A1F5KCV7_9BACT</name>
<organism evidence="1 2">
    <name type="scientific">Candidatus Daviesbacteria bacterium RIFCSPHIGHO2_12_FULL_37_11</name>
    <dbReference type="NCBI Taxonomy" id="1797777"/>
    <lineage>
        <taxon>Bacteria</taxon>
        <taxon>Candidatus Daviesiibacteriota</taxon>
    </lineage>
</organism>
<accession>A0A1F5KCV7</accession>
<sequence length="203" mass="23612">MKLIDALKHSGRPFEIPDASRNDFPEFFIEMGFKTGAEIGVKTGDFSEIICRTGLKLYGIDPYIIYDDYVEPETQKSLNRAMKKAADRLKAYDFTAIKKTSMGALHDFPDESLDFVYIDGNHSFKFVAEDIFEWSKKVKKGGIIAGHDYVYLGSRDRHHVHTKYVVEAYTRAFGIQKWYVIGRKEKVKGEKRDPYRSWFWIKN</sequence>
<dbReference type="Proteomes" id="UP000176527">
    <property type="component" value="Unassembled WGS sequence"/>
</dbReference>
<comment type="caution">
    <text evidence="1">The sequence shown here is derived from an EMBL/GenBank/DDBJ whole genome shotgun (WGS) entry which is preliminary data.</text>
</comment>
<dbReference type="InterPro" id="IPR029063">
    <property type="entry name" value="SAM-dependent_MTases_sf"/>
</dbReference>
<gene>
    <name evidence="1" type="ORF">A3F00_00680</name>
</gene>
<dbReference type="SUPFAM" id="SSF53335">
    <property type="entry name" value="S-adenosyl-L-methionine-dependent methyltransferases"/>
    <property type="match status" value="1"/>
</dbReference>
<proteinExistence type="predicted"/>
<reference evidence="1 2" key="1">
    <citation type="journal article" date="2016" name="Nat. Commun.">
        <title>Thousands of microbial genomes shed light on interconnected biogeochemical processes in an aquifer system.</title>
        <authorList>
            <person name="Anantharaman K."/>
            <person name="Brown C.T."/>
            <person name="Hug L.A."/>
            <person name="Sharon I."/>
            <person name="Castelle C.J."/>
            <person name="Probst A.J."/>
            <person name="Thomas B.C."/>
            <person name="Singh A."/>
            <person name="Wilkins M.J."/>
            <person name="Karaoz U."/>
            <person name="Brodie E.L."/>
            <person name="Williams K.H."/>
            <person name="Hubbard S.S."/>
            <person name="Banfield J.F."/>
        </authorList>
    </citation>
    <scope>NUCLEOTIDE SEQUENCE [LARGE SCALE GENOMIC DNA]</scope>
</reference>
<evidence type="ECO:0000313" key="1">
    <source>
        <dbReference type="EMBL" id="OGE38782.1"/>
    </source>
</evidence>
<dbReference type="Gene3D" id="3.40.50.150">
    <property type="entry name" value="Vaccinia Virus protein VP39"/>
    <property type="match status" value="1"/>
</dbReference>
<protein>
    <recommendedName>
        <fullName evidence="3">Class I SAM-dependent methyltransferase</fullName>
    </recommendedName>
</protein>